<gene>
    <name evidence="10" type="ORF">HNR37_000985</name>
</gene>
<proteinExistence type="predicted"/>
<dbReference type="InterPro" id="IPR023707">
    <property type="entry name" value="OM_assembly_BamA"/>
</dbReference>
<evidence type="ECO:0000256" key="5">
    <source>
        <dbReference type="ARBA" id="ARBA00022737"/>
    </source>
</evidence>
<evidence type="ECO:0000256" key="6">
    <source>
        <dbReference type="ARBA" id="ARBA00023136"/>
    </source>
</evidence>
<dbReference type="PROSITE" id="PS51779">
    <property type="entry name" value="POTRA"/>
    <property type="match status" value="3"/>
</dbReference>
<keyword evidence="3" id="KW-0812">Transmembrane</keyword>
<dbReference type="RefSeq" id="WP_183730793.1">
    <property type="nucleotide sequence ID" value="NZ_JACHID010000005.1"/>
</dbReference>
<dbReference type="InterPro" id="IPR000184">
    <property type="entry name" value="Bac_surfAg_D15"/>
</dbReference>
<dbReference type="InterPro" id="IPR039910">
    <property type="entry name" value="D15-like"/>
</dbReference>
<dbReference type="NCBIfam" id="TIGR03303">
    <property type="entry name" value="OM_YaeT"/>
    <property type="match status" value="1"/>
</dbReference>
<dbReference type="PANTHER" id="PTHR12815:SF47">
    <property type="entry name" value="TRANSLOCATION AND ASSEMBLY MODULE SUBUNIT TAMA"/>
    <property type="match status" value="1"/>
</dbReference>
<dbReference type="InterPro" id="IPR010827">
    <property type="entry name" value="BamA/TamA_POTRA"/>
</dbReference>
<dbReference type="Proteomes" id="UP000528322">
    <property type="component" value="Unassembled WGS sequence"/>
</dbReference>
<dbReference type="Gene3D" id="3.10.20.310">
    <property type="entry name" value="membrane protein fhac"/>
    <property type="match status" value="5"/>
</dbReference>
<feature type="domain" description="POTRA" evidence="9">
    <location>
        <begin position="274"/>
        <end position="353"/>
    </location>
</feature>
<evidence type="ECO:0000313" key="10">
    <source>
        <dbReference type="EMBL" id="MBB5021672.1"/>
    </source>
</evidence>
<evidence type="ECO:0000313" key="11">
    <source>
        <dbReference type="Proteomes" id="UP000528322"/>
    </source>
</evidence>
<comment type="caution">
    <text evidence="10">The sequence shown here is derived from an EMBL/GenBank/DDBJ whole genome shotgun (WGS) entry which is preliminary data.</text>
</comment>
<evidence type="ECO:0000256" key="2">
    <source>
        <dbReference type="ARBA" id="ARBA00022452"/>
    </source>
</evidence>
<reference evidence="10 11" key="1">
    <citation type="submission" date="2020-08" db="EMBL/GenBank/DDBJ databases">
        <title>Genomic Encyclopedia of Type Strains, Phase IV (KMG-IV): sequencing the most valuable type-strain genomes for metagenomic binning, comparative biology and taxonomic classification.</title>
        <authorList>
            <person name="Goeker M."/>
        </authorList>
    </citation>
    <scope>NUCLEOTIDE SEQUENCE [LARGE SCALE GENOMIC DNA]</scope>
    <source>
        <strain evidence="10 11">DSM 22071</strain>
    </source>
</reference>
<evidence type="ECO:0000256" key="4">
    <source>
        <dbReference type="ARBA" id="ARBA00022729"/>
    </source>
</evidence>
<dbReference type="InterPro" id="IPR034746">
    <property type="entry name" value="POTRA"/>
</dbReference>
<evidence type="ECO:0000259" key="9">
    <source>
        <dbReference type="PROSITE" id="PS51779"/>
    </source>
</evidence>
<dbReference type="Pfam" id="PF01103">
    <property type="entry name" value="Omp85"/>
    <property type="match status" value="1"/>
</dbReference>
<evidence type="ECO:0000256" key="1">
    <source>
        <dbReference type="ARBA" id="ARBA00004370"/>
    </source>
</evidence>
<protein>
    <recommendedName>
        <fullName evidence="8">Outer membrane protein assembly factor BamA</fullName>
    </recommendedName>
</protein>
<dbReference type="PIRSF" id="PIRSF006076">
    <property type="entry name" value="OM_assembly_OMP85"/>
    <property type="match status" value="1"/>
</dbReference>
<sequence>MSPLYRTSSRFMFRWLSLLLLTISFNLHAFATTIDVIETQGLRSMSYQAFLDRIQTQPGSNLNAETLSRDIRTLYQLEYFEDIKVYESQSPEGYTLTFEFTERPRVNSFSVEGNKRIRDEQIEGVHTISRNDIYSPELVARAKESIRQLYDTRGMQDVLITEEVTFREKSRTYDIVLHVDEGQRARIDNFIFDGGSYKRSEYYKYMENRERRWYSWITGRGNFSRVKAEYDTQRLHQFYLDRGYIDVHVSEPEYLLQESGNYIIRYEIEEGERYRIGSMNFRGYGEIATEEQIRNAMLLEEGGYFSSSDLHDSIVRITRLFADRGYANANVRPMDSVDREEHTVDFVFQVIPGEHFTIGMVDITGNNKTRDKVIRRQMRLLEGDEYSSSAVDESRRRLNNLRYFDELTIQERKTGEPGEMDIVVDVKEAPTGMFTLGIGYSTVDKVVGTTSLSQGNLMGRGQTLNFSLEKSSERMYYSLSFTEPFLFDRDINFTTSLYDQIREYSYYDDHRRGFSITLGRPLFDDVRGNIRYKYEEIDIKGVSDNASQTVKDMAGSSRTISITPSITRNTLDNRWVPTKGTRTNLYFEYAGGKLGGHNDFYKYGATHSIYHPLVAKLIGAVNVEARFVEGHSGQSEVPSYERLYMGGINSMRGYRFRDIGPKDPEDGGDSVGGYKSFLTNFELLYPLTADGNLRLVTFYDVGNVYDRGEDYLDSVLRSYGYGIRWLTPIGPLRLEYGRKVDREPGESRSRLDFTIGTMF</sequence>
<dbReference type="Gene3D" id="2.40.160.50">
    <property type="entry name" value="membrane protein fhac: a member of the omp85/tpsb transporter family"/>
    <property type="match status" value="1"/>
</dbReference>
<keyword evidence="5" id="KW-0677">Repeat</keyword>
<dbReference type="AlphaFoldDB" id="A0A7W7Y4I6"/>
<dbReference type="PANTHER" id="PTHR12815">
    <property type="entry name" value="SORTING AND ASSEMBLY MACHINERY SAMM50 PROTEIN FAMILY MEMBER"/>
    <property type="match status" value="1"/>
</dbReference>
<keyword evidence="2" id="KW-1134">Transmembrane beta strand</keyword>
<evidence type="ECO:0000256" key="7">
    <source>
        <dbReference type="ARBA" id="ARBA00023237"/>
    </source>
</evidence>
<name>A0A7W7Y4I6_9BACT</name>
<evidence type="ECO:0000256" key="8">
    <source>
        <dbReference type="NCBIfam" id="TIGR03303"/>
    </source>
</evidence>
<keyword evidence="7" id="KW-0998">Cell outer membrane</keyword>
<keyword evidence="11" id="KW-1185">Reference proteome</keyword>
<dbReference type="GO" id="GO:0009279">
    <property type="term" value="C:cell outer membrane"/>
    <property type="evidence" value="ECO:0007669"/>
    <property type="project" value="UniProtKB-UniRule"/>
</dbReference>
<dbReference type="GO" id="GO:0071709">
    <property type="term" value="P:membrane assembly"/>
    <property type="evidence" value="ECO:0007669"/>
    <property type="project" value="InterPro"/>
</dbReference>
<accession>A0A7W7Y4I6</accession>
<feature type="domain" description="POTRA" evidence="9">
    <location>
        <begin position="104"/>
        <end position="182"/>
    </location>
</feature>
<keyword evidence="4" id="KW-0732">Signal</keyword>
<feature type="domain" description="POTRA" evidence="9">
    <location>
        <begin position="356"/>
        <end position="429"/>
    </location>
</feature>
<organism evidence="10 11">
    <name type="scientific">Desulfurispira natronophila</name>
    <dbReference type="NCBI Taxonomy" id="682562"/>
    <lineage>
        <taxon>Bacteria</taxon>
        <taxon>Pseudomonadati</taxon>
        <taxon>Chrysiogenota</taxon>
        <taxon>Chrysiogenia</taxon>
        <taxon>Chrysiogenales</taxon>
        <taxon>Chrysiogenaceae</taxon>
        <taxon>Desulfurispira</taxon>
    </lineage>
</organism>
<dbReference type="Pfam" id="PF07244">
    <property type="entry name" value="POTRA"/>
    <property type="match status" value="4"/>
</dbReference>
<dbReference type="EMBL" id="JACHID010000005">
    <property type="protein sequence ID" value="MBB5021672.1"/>
    <property type="molecule type" value="Genomic_DNA"/>
</dbReference>
<keyword evidence="6" id="KW-0472">Membrane</keyword>
<comment type="subcellular location">
    <subcellularLocation>
        <location evidence="1">Membrane</location>
    </subcellularLocation>
</comment>
<evidence type="ECO:0000256" key="3">
    <source>
        <dbReference type="ARBA" id="ARBA00022692"/>
    </source>
</evidence>